<comment type="catalytic activity">
    <reaction evidence="6 8">
        <text>dCMP + ATP = dCDP + ADP</text>
        <dbReference type="Rhea" id="RHEA:25094"/>
        <dbReference type="ChEBI" id="CHEBI:30616"/>
        <dbReference type="ChEBI" id="CHEBI:57566"/>
        <dbReference type="ChEBI" id="CHEBI:58593"/>
        <dbReference type="ChEBI" id="CHEBI:456216"/>
        <dbReference type="EC" id="2.7.4.25"/>
    </reaction>
</comment>
<dbReference type="HAMAP" id="MF_00238">
    <property type="entry name" value="Cytidyl_kinase_type1"/>
    <property type="match status" value="1"/>
</dbReference>
<dbReference type="AlphaFoldDB" id="A0A7X2ZB52"/>
<dbReference type="InterPro" id="IPR027417">
    <property type="entry name" value="P-loop_NTPase"/>
</dbReference>
<accession>A0A7X2ZB52</accession>
<comment type="caution">
    <text evidence="10">The sequence shown here is derived from an EMBL/GenBank/DDBJ whole genome shotgun (WGS) entry which is preliminary data.</text>
</comment>
<dbReference type="Pfam" id="PF02224">
    <property type="entry name" value="Cytidylate_kin"/>
    <property type="match status" value="1"/>
</dbReference>
<keyword evidence="8" id="KW-0963">Cytoplasm</keyword>
<feature type="domain" description="Cytidylate kinase" evidence="9">
    <location>
        <begin position="6"/>
        <end position="219"/>
    </location>
</feature>
<dbReference type="SUPFAM" id="SSF52540">
    <property type="entry name" value="P-loop containing nucleoside triphosphate hydrolases"/>
    <property type="match status" value="1"/>
</dbReference>
<dbReference type="GO" id="GO:0006220">
    <property type="term" value="P:pyrimidine nucleotide metabolic process"/>
    <property type="evidence" value="ECO:0007669"/>
    <property type="project" value="UniProtKB-UniRule"/>
</dbReference>
<dbReference type="EMBL" id="WNZX01000010">
    <property type="protein sequence ID" value="MUG71699.1"/>
    <property type="molecule type" value="Genomic_DNA"/>
</dbReference>
<comment type="similarity">
    <text evidence="1 8">Belongs to the cytidylate kinase family. Type 1 subfamily.</text>
</comment>
<evidence type="ECO:0000256" key="8">
    <source>
        <dbReference type="HAMAP-Rule" id="MF_00238"/>
    </source>
</evidence>
<dbReference type="EC" id="2.7.4.25" evidence="8"/>
<protein>
    <recommendedName>
        <fullName evidence="8">Cytidylate kinase</fullName>
        <shortName evidence="8">CK</shortName>
        <ecNumber evidence="8">2.7.4.25</ecNumber>
    </recommendedName>
    <alternativeName>
        <fullName evidence="8">Cytidine monophosphate kinase</fullName>
        <shortName evidence="8">CMP kinase</shortName>
    </alternativeName>
</protein>
<dbReference type="Gene3D" id="3.40.50.300">
    <property type="entry name" value="P-loop containing nucleotide triphosphate hydrolases"/>
    <property type="match status" value="1"/>
</dbReference>
<dbReference type="InterPro" id="IPR003136">
    <property type="entry name" value="Cytidylate_kin"/>
</dbReference>
<gene>
    <name evidence="8" type="primary">cmk</name>
    <name evidence="10" type="ORF">GNP93_13560</name>
</gene>
<evidence type="ECO:0000256" key="6">
    <source>
        <dbReference type="ARBA" id="ARBA00047615"/>
    </source>
</evidence>
<dbReference type="RefSeq" id="WP_054797278.1">
    <property type="nucleotide sequence ID" value="NZ_WNZX01000010.1"/>
</dbReference>
<keyword evidence="5 8" id="KW-0067">ATP-binding</keyword>
<comment type="subcellular location">
    <subcellularLocation>
        <location evidence="8">Cytoplasm</location>
    </subcellularLocation>
</comment>
<evidence type="ECO:0000256" key="2">
    <source>
        <dbReference type="ARBA" id="ARBA00022679"/>
    </source>
</evidence>
<evidence type="ECO:0000256" key="4">
    <source>
        <dbReference type="ARBA" id="ARBA00022777"/>
    </source>
</evidence>
<organism evidence="10 11">
    <name type="scientific">Paenibacillus validus</name>
    <dbReference type="NCBI Taxonomy" id="44253"/>
    <lineage>
        <taxon>Bacteria</taxon>
        <taxon>Bacillati</taxon>
        <taxon>Bacillota</taxon>
        <taxon>Bacilli</taxon>
        <taxon>Bacillales</taxon>
        <taxon>Paenibacillaceae</taxon>
        <taxon>Paenibacillus</taxon>
    </lineage>
</organism>
<evidence type="ECO:0000259" key="9">
    <source>
        <dbReference type="Pfam" id="PF02224"/>
    </source>
</evidence>
<evidence type="ECO:0000256" key="7">
    <source>
        <dbReference type="ARBA" id="ARBA00048478"/>
    </source>
</evidence>
<evidence type="ECO:0000313" key="10">
    <source>
        <dbReference type="EMBL" id="MUG71699.1"/>
    </source>
</evidence>
<keyword evidence="3 8" id="KW-0547">Nucleotide-binding</keyword>
<dbReference type="GO" id="GO:0015949">
    <property type="term" value="P:nucleobase-containing small molecule interconversion"/>
    <property type="evidence" value="ECO:0007669"/>
    <property type="project" value="TreeGrafter"/>
</dbReference>
<dbReference type="PANTHER" id="PTHR21299">
    <property type="entry name" value="CYTIDYLATE KINASE/PANTOATE-BETA-ALANINE LIGASE"/>
    <property type="match status" value="1"/>
</dbReference>
<evidence type="ECO:0000256" key="1">
    <source>
        <dbReference type="ARBA" id="ARBA00009427"/>
    </source>
</evidence>
<keyword evidence="2 8" id="KW-0808">Transferase</keyword>
<keyword evidence="11" id="KW-1185">Reference proteome</keyword>
<evidence type="ECO:0000256" key="5">
    <source>
        <dbReference type="ARBA" id="ARBA00022840"/>
    </source>
</evidence>
<dbReference type="Proteomes" id="UP000450917">
    <property type="component" value="Unassembled WGS sequence"/>
</dbReference>
<dbReference type="PANTHER" id="PTHR21299:SF2">
    <property type="entry name" value="CYTIDYLATE KINASE"/>
    <property type="match status" value="1"/>
</dbReference>
<reference evidence="10 11" key="1">
    <citation type="submission" date="2019-11" db="EMBL/GenBank/DDBJ databases">
        <title>Draft genome sequences of five Paenibacillus species of dairy origin.</title>
        <authorList>
            <person name="Olajide A.M."/>
            <person name="Chen S."/>
            <person name="Lapointe G."/>
        </authorList>
    </citation>
    <scope>NUCLEOTIDE SEQUENCE [LARGE SCALE GENOMIC DNA]</scope>
    <source>
        <strain evidence="10 11">2CS3</strain>
    </source>
</reference>
<dbReference type="GO" id="GO:0036431">
    <property type="term" value="F:dCMP kinase activity"/>
    <property type="evidence" value="ECO:0007669"/>
    <property type="project" value="InterPro"/>
</dbReference>
<evidence type="ECO:0000313" key="11">
    <source>
        <dbReference type="Proteomes" id="UP000450917"/>
    </source>
</evidence>
<comment type="catalytic activity">
    <reaction evidence="7 8">
        <text>CMP + ATP = CDP + ADP</text>
        <dbReference type="Rhea" id="RHEA:11600"/>
        <dbReference type="ChEBI" id="CHEBI:30616"/>
        <dbReference type="ChEBI" id="CHEBI:58069"/>
        <dbReference type="ChEBI" id="CHEBI:60377"/>
        <dbReference type="ChEBI" id="CHEBI:456216"/>
        <dbReference type="EC" id="2.7.4.25"/>
    </reaction>
</comment>
<evidence type="ECO:0000256" key="3">
    <source>
        <dbReference type="ARBA" id="ARBA00022741"/>
    </source>
</evidence>
<sequence>MEKFNIAIDGPAGAGKSTIARLVAGNLGFVYVDTGAMYRAVTWKILDEGLGDEQTAEMIALTKRTDIRLTPGENGQTVFVDGRDVTGLIRSAEVTGNVSRVSSIGEIREVLTRKQKEMAAGKGVVMDGRDIGSHVLPNAEVKVFLTASVRIRAERRLREIADTQPDVSLEQLMQDIAERDRMDEQREVSPLKRAPDAVLIDTTEMTIPEVVDRILELCKSRIGGGK</sequence>
<keyword evidence="4 8" id="KW-0418">Kinase</keyword>
<name>A0A7X2ZB52_9BACL</name>
<dbReference type="InterPro" id="IPR011994">
    <property type="entry name" value="Cytidylate_kinase_dom"/>
</dbReference>
<dbReference type="GO" id="GO:0005524">
    <property type="term" value="F:ATP binding"/>
    <property type="evidence" value="ECO:0007669"/>
    <property type="project" value="UniProtKB-UniRule"/>
</dbReference>
<feature type="binding site" evidence="8">
    <location>
        <begin position="10"/>
        <end position="18"/>
    </location>
    <ligand>
        <name>ATP</name>
        <dbReference type="ChEBI" id="CHEBI:30616"/>
    </ligand>
</feature>
<proteinExistence type="inferred from homology"/>
<dbReference type="CDD" id="cd02020">
    <property type="entry name" value="CMPK"/>
    <property type="match status" value="1"/>
</dbReference>
<dbReference type="GO" id="GO:0005829">
    <property type="term" value="C:cytosol"/>
    <property type="evidence" value="ECO:0007669"/>
    <property type="project" value="TreeGrafter"/>
</dbReference>
<dbReference type="NCBIfam" id="TIGR00017">
    <property type="entry name" value="cmk"/>
    <property type="match status" value="1"/>
</dbReference>